<evidence type="ECO:0000313" key="3">
    <source>
        <dbReference type="EMBL" id="KJV07163.1"/>
    </source>
</evidence>
<name>A0A0F3IKW3_9GAMM</name>
<comment type="caution">
    <text evidence="3">The sequence shown here is derived from an EMBL/GenBank/DDBJ whole genome shotgun (WGS) entry which is preliminary data.</text>
</comment>
<sequence length="171" mass="19223">MTKFSYATLFYTLLLSVSHAVFSEEPKHYHQINMHTPVAKCTDCHIETPLAKLDNSEIFLSKNHPDDNSAFKQDGIAMCSSCHDPENGHQVGLNIDFTLPADLPLSLDNKLTCLTCHYMHGDLASERPQASYSVMDTLTDAERLHKSFLLRRSNVDGELCFVCHNVSQEAH</sequence>
<accession>A0A0F3IKW3</accession>
<evidence type="ECO:0000256" key="1">
    <source>
        <dbReference type="SAM" id="SignalP"/>
    </source>
</evidence>
<feature type="domain" description="Cytochrome c7-like" evidence="2">
    <location>
        <begin position="30"/>
        <end position="117"/>
    </location>
</feature>
<feature type="signal peptide" evidence="1">
    <location>
        <begin position="1"/>
        <end position="23"/>
    </location>
</feature>
<keyword evidence="1" id="KW-0732">Signal</keyword>
<dbReference type="SUPFAM" id="SSF48695">
    <property type="entry name" value="Multiheme cytochromes"/>
    <property type="match status" value="1"/>
</dbReference>
<reference evidence="3 4" key="2">
    <citation type="journal article" date="2016" name="Microb. Ecol.">
        <title>Genome Characteristics of a Novel Type I Methanotroph (Sn10-6) Isolated from a Flooded Indian Rice Field.</title>
        <authorList>
            <person name="Rahalkar M.C."/>
            <person name="Pandit P.S."/>
            <person name="Dhakephalkar P.K."/>
            <person name="Pore S."/>
            <person name="Arora P."/>
            <person name="Kapse N."/>
        </authorList>
    </citation>
    <scope>NUCLEOTIDE SEQUENCE [LARGE SCALE GENOMIC DNA]</scope>
    <source>
        <strain evidence="3 4">Sn10-6</strain>
    </source>
</reference>
<dbReference type="Gene3D" id="1.10.1130.10">
    <property type="entry name" value="Flavocytochrome C3, Chain A"/>
    <property type="match status" value="1"/>
</dbReference>
<keyword evidence="4" id="KW-1185">Reference proteome</keyword>
<feature type="chain" id="PRO_5002462171" description="Cytochrome c7-like domain-containing protein" evidence="1">
    <location>
        <begin position="24"/>
        <end position="171"/>
    </location>
</feature>
<dbReference type="InterPro" id="IPR029467">
    <property type="entry name" value="Cyt_c7-like"/>
</dbReference>
<dbReference type="Pfam" id="PF14522">
    <property type="entry name" value="Cytochrome_C7"/>
    <property type="match status" value="1"/>
</dbReference>
<evidence type="ECO:0000313" key="4">
    <source>
        <dbReference type="Proteomes" id="UP000033684"/>
    </source>
</evidence>
<evidence type="ECO:0000259" key="2">
    <source>
        <dbReference type="Pfam" id="PF14522"/>
    </source>
</evidence>
<proteinExistence type="predicted"/>
<dbReference type="InterPro" id="IPR036280">
    <property type="entry name" value="Multihaem_cyt_sf"/>
</dbReference>
<gene>
    <name evidence="3" type="ORF">VZ94_06555</name>
</gene>
<dbReference type="RefSeq" id="WP_045778626.1">
    <property type="nucleotide sequence ID" value="NZ_LAJX01000056.1"/>
</dbReference>
<reference evidence="4" key="1">
    <citation type="submission" date="2015-03" db="EMBL/GenBank/DDBJ databases">
        <title>Draft genome sequence of a novel methanotroph (Sn10-6) isolated from flooded ricefield rhizosphere in India.</title>
        <authorList>
            <person name="Pandit P.S."/>
            <person name="Pore S.D."/>
            <person name="Arora P."/>
            <person name="Kapse N.G."/>
            <person name="Dhakephalkar P.K."/>
            <person name="Rahalkar M.C."/>
        </authorList>
    </citation>
    <scope>NUCLEOTIDE SEQUENCE [LARGE SCALE GENOMIC DNA]</scope>
    <source>
        <strain evidence="4">Sn10-6</strain>
    </source>
</reference>
<dbReference type="AlphaFoldDB" id="A0A0F3IKW3"/>
<organism evidence="3 4">
    <name type="scientific">Methylocucumis oryzae</name>
    <dbReference type="NCBI Taxonomy" id="1632867"/>
    <lineage>
        <taxon>Bacteria</taxon>
        <taxon>Pseudomonadati</taxon>
        <taxon>Pseudomonadota</taxon>
        <taxon>Gammaproteobacteria</taxon>
        <taxon>Methylococcales</taxon>
        <taxon>Methylococcaceae</taxon>
        <taxon>Methylocucumis</taxon>
    </lineage>
</organism>
<dbReference type="OrthoDB" id="9814800at2"/>
<protein>
    <recommendedName>
        <fullName evidence="2">Cytochrome c7-like domain-containing protein</fullName>
    </recommendedName>
</protein>
<dbReference type="Proteomes" id="UP000033684">
    <property type="component" value="Unassembled WGS sequence"/>
</dbReference>
<dbReference type="EMBL" id="LAJX01000056">
    <property type="protein sequence ID" value="KJV07163.1"/>
    <property type="molecule type" value="Genomic_DNA"/>
</dbReference>